<evidence type="ECO:0000256" key="4">
    <source>
        <dbReference type="ARBA" id="ARBA00022679"/>
    </source>
</evidence>
<evidence type="ECO:0000256" key="1">
    <source>
        <dbReference type="ARBA" id="ARBA00009775"/>
    </source>
</evidence>
<name>A0A8C8CRA8_ONCTS</name>
<keyword evidence="6" id="KW-0819">tRNA processing</keyword>
<accession>A0A8C8CRA8</accession>
<dbReference type="InterPro" id="IPR056744">
    <property type="entry name" value="TRM5/TYW2-like_N"/>
</dbReference>
<evidence type="ECO:0000259" key="8">
    <source>
        <dbReference type="PROSITE" id="PS51684"/>
    </source>
</evidence>
<dbReference type="PANTHER" id="PTHR23245:SF36">
    <property type="entry name" value="TRNA (GUANINE(37)-N1)-METHYLTRANSFERASE"/>
    <property type="match status" value="1"/>
</dbReference>
<evidence type="ECO:0000256" key="5">
    <source>
        <dbReference type="ARBA" id="ARBA00022691"/>
    </source>
</evidence>
<keyword evidence="3" id="KW-0489">Methyltransferase</keyword>
<keyword evidence="4" id="KW-0808">Transferase</keyword>
<dbReference type="Proteomes" id="UP000694402">
    <property type="component" value="Unassembled WGS sequence"/>
</dbReference>
<comment type="similarity">
    <text evidence="1">Belongs to the class I-like SAM-binding methyltransferase superfamily. TRM5/TYW2 family.</text>
</comment>
<dbReference type="InterPro" id="IPR030382">
    <property type="entry name" value="MeTrfase_TRM5/TYW2"/>
</dbReference>
<keyword evidence="10" id="KW-1185">Reference proteome</keyword>
<proteinExistence type="inferred from homology"/>
<feature type="domain" description="SAM-dependent methyltransferase TRM5/TYW2-type" evidence="8">
    <location>
        <begin position="115"/>
        <end position="238"/>
    </location>
</feature>
<reference evidence="9" key="1">
    <citation type="submission" date="2025-08" db="UniProtKB">
        <authorList>
            <consortium name="Ensembl"/>
        </authorList>
    </citation>
    <scope>IDENTIFICATION</scope>
</reference>
<evidence type="ECO:0000256" key="2">
    <source>
        <dbReference type="ARBA" id="ARBA00022490"/>
    </source>
</evidence>
<keyword evidence="5" id="KW-0949">S-adenosyl-L-methionine</keyword>
<dbReference type="Pfam" id="PF25133">
    <property type="entry name" value="TYW2_N_2"/>
    <property type="match status" value="1"/>
</dbReference>
<dbReference type="Ensembl" id="ENSOTST00005016692.2">
    <property type="protein sequence ID" value="ENSOTSP00005015306.1"/>
    <property type="gene ID" value="ENSOTSG00005007638.2"/>
</dbReference>
<dbReference type="InterPro" id="IPR029063">
    <property type="entry name" value="SAM-dependent_MTases_sf"/>
</dbReference>
<dbReference type="SUPFAM" id="SSF53335">
    <property type="entry name" value="S-adenosyl-L-methionine-dependent methyltransferases"/>
    <property type="match status" value="1"/>
</dbReference>
<reference evidence="9" key="2">
    <citation type="submission" date="2025-09" db="UniProtKB">
        <authorList>
            <consortium name="Ensembl"/>
        </authorList>
    </citation>
    <scope>IDENTIFICATION</scope>
</reference>
<dbReference type="FunFam" id="3.30.300.110:FF:000001">
    <property type="entry name" value="tRNA (guanine(37)-N1)-methyltransferase"/>
    <property type="match status" value="1"/>
</dbReference>
<sequence length="238" mass="26656">LRILSVFHFPNCSAVPSINLSCEFQNQMPVQQQYSAMEPSLYTAPPEVRGLTCLDKEAFAQTVVVPALQRPGMLKLLLLDPASVSSPNSFSDAEVLRSFGVPQELQLGTGFHSGFSQVVHIAHMNLREHQLPYRNIIGQVIMDKNPWVTCVVNKTNTIDSTYRSFKMVMVGEENMVAKVRENGVTYEFDFSCVYWNLTSLRYMTVGMIKQLGPFSILQNLLGNTRAIFLLPTSVCLPC</sequence>
<evidence type="ECO:0000313" key="9">
    <source>
        <dbReference type="Ensembl" id="ENSOTSP00005015306.1"/>
    </source>
</evidence>
<dbReference type="GO" id="GO:0070901">
    <property type="term" value="P:mitochondrial tRNA methylation"/>
    <property type="evidence" value="ECO:0007669"/>
    <property type="project" value="UniProtKB-ARBA"/>
</dbReference>
<protein>
    <submittedName>
        <fullName evidence="9">tRNA methyltransferase 5</fullName>
    </submittedName>
</protein>
<organism evidence="9 10">
    <name type="scientific">Oncorhynchus tshawytscha</name>
    <name type="common">Chinook salmon</name>
    <name type="synonym">Salmo tshawytscha</name>
    <dbReference type="NCBI Taxonomy" id="74940"/>
    <lineage>
        <taxon>Eukaryota</taxon>
        <taxon>Metazoa</taxon>
        <taxon>Chordata</taxon>
        <taxon>Craniata</taxon>
        <taxon>Vertebrata</taxon>
        <taxon>Euteleostomi</taxon>
        <taxon>Actinopterygii</taxon>
        <taxon>Neopterygii</taxon>
        <taxon>Teleostei</taxon>
        <taxon>Protacanthopterygii</taxon>
        <taxon>Salmoniformes</taxon>
        <taxon>Salmonidae</taxon>
        <taxon>Salmoninae</taxon>
        <taxon>Oncorhynchus</taxon>
    </lineage>
</organism>
<evidence type="ECO:0000256" key="6">
    <source>
        <dbReference type="ARBA" id="ARBA00022694"/>
    </source>
</evidence>
<dbReference type="GeneTree" id="ENSGT00940000153304"/>
<keyword evidence="2" id="KW-0963">Cytoplasm</keyword>
<dbReference type="GO" id="GO:0052906">
    <property type="term" value="F:tRNA (guanine(37)-N1)-methyltransferase activity"/>
    <property type="evidence" value="ECO:0007669"/>
    <property type="project" value="UniProtKB-EC"/>
</dbReference>
<dbReference type="PANTHER" id="PTHR23245">
    <property type="entry name" value="TRNA METHYLTRANSFERASE"/>
    <property type="match status" value="1"/>
</dbReference>
<dbReference type="GO" id="GO:0002939">
    <property type="term" value="P:tRNA N1-guanine methylation"/>
    <property type="evidence" value="ECO:0007669"/>
    <property type="project" value="TreeGrafter"/>
</dbReference>
<dbReference type="AlphaFoldDB" id="A0A8C8CRA8"/>
<dbReference type="PROSITE" id="PS51684">
    <property type="entry name" value="SAM_MT_TRM5_TYW2"/>
    <property type="match status" value="1"/>
</dbReference>
<evidence type="ECO:0000256" key="7">
    <source>
        <dbReference type="ARBA" id="ARBA00047783"/>
    </source>
</evidence>
<evidence type="ECO:0000313" key="10">
    <source>
        <dbReference type="Proteomes" id="UP000694402"/>
    </source>
</evidence>
<dbReference type="Gene3D" id="3.40.50.150">
    <property type="entry name" value="Vaccinia Virus protein VP39"/>
    <property type="match status" value="1"/>
</dbReference>
<comment type="catalytic activity">
    <reaction evidence="7">
        <text>guanosine(37) in tRNA + S-adenosyl-L-methionine = N(1)-methylguanosine(37) in tRNA + S-adenosyl-L-homocysteine + H(+)</text>
        <dbReference type="Rhea" id="RHEA:36899"/>
        <dbReference type="Rhea" id="RHEA-COMP:10145"/>
        <dbReference type="Rhea" id="RHEA-COMP:10147"/>
        <dbReference type="ChEBI" id="CHEBI:15378"/>
        <dbReference type="ChEBI" id="CHEBI:57856"/>
        <dbReference type="ChEBI" id="CHEBI:59789"/>
        <dbReference type="ChEBI" id="CHEBI:73542"/>
        <dbReference type="ChEBI" id="CHEBI:74269"/>
        <dbReference type="EC" id="2.1.1.228"/>
    </reaction>
</comment>
<dbReference type="GO" id="GO:0005759">
    <property type="term" value="C:mitochondrial matrix"/>
    <property type="evidence" value="ECO:0007669"/>
    <property type="project" value="TreeGrafter"/>
</dbReference>
<evidence type="ECO:0000256" key="3">
    <source>
        <dbReference type="ARBA" id="ARBA00022603"/>
    </source>
</evidence>